<dbReference type="EMBL" id="CAJNOQ010002991">
    <property type="protein sequence ID" value="CAF0989576.1"/>
    <property type="molecule type" value="Genomic_DNA"/>
</dbReference>
<feature type="repeat" description="ANK" evidence="3">
    <location>
        <begin position="87"/>
        <end position="121"/>
    </location>
</feature>
<dbReference type="PROSITE" id="PS50088">
    <property type="entry name" value="ANK_REPEAT"/>
    <property type="match status" value="5"/>
</dbReference>
<dbReference type="Gene3D" id="1.25.40.20">
    <property type="entry name" value="Ankyrin repeat-containing domain"/>
    <property type="match status" value="3"/>
</dbReference>
<dbReference type="Proteomes" id="UP000681722">
    <property type="component" value="Unassembled WGS sequence"/>
</dbReference>
<accession>A0A814FSL9</accession>
<comment type="caution">
    <text evidence="4">The sequence shown here is derived from an EMBL/GenBank/DDBJ whole genome shotgun (WGS) entry which is preliminary data.</text>
</comment>
<dbReference type="SUPFAM" id="SSF48403">
    <property type="entry name" value="Ankyrin repeat"/>
    <property type="match status" value="1"/>
</dbReference>
<feature type="repeat" description="ANK" evidence="3">
    <location>
        <begin position="242"/>
        <end position="275"/>
    </location>
</feature>
<feature type="repeat" description="ANK" evidence="3">
    <location>
        <begin position="348"/>
        <end position="380"/>
    </location>
</feature>
<evidence type="ECO:0008006" key="7">
    <source>
        <dbReference type="Google" id="ProtNLM"/>
    </source>
</evidence>
<keyword evidence="6" id="KW-1185">Reference proteome</keyword>
<feature type="repeat" description="ANK" evidence="3">
    <location>
        <begin position="207"/>
        <end position="241"/>
    </location>
</feature>
<sequence length="407" mass="46315">MGMIYSRLLSKRILVFQHILAIARQKSILKPVRTFILNTLPRNVNINDDYDLVDYLLCVAIEENNFQVVCCCLDSNSIDINMSTDELQNTLLHNAIQMKQVDANIIELLLAYGADVNKENLNNETSIFALFYRTNNRSPESKLMILKILIDANVNVNKQDRYGFTPLQCLIRMLLRRVDFTFEQMQLAVYYLFYANASRTLNVQNTSGQTTLHLACYDVSRTGPLASLFLTFGADPKLVDNFGRTALHYAAMDSENMSIVQILHYYGAEINAKDNFDRTPLYELCVQSKYDDARIIPFITLLVKLGAYINCRAIDKTTALHLAAEKFNVTICQAFVELGANINSRDYLNRTPLHFAARNPKSDVARMLIDHGADVDIPDQRFSTPAHYAVMLNNLNVLKVILEHHVN</sequence>
<protein>
    <recommendedName>
        <fullName evidence="7">Ankyrin repeat protein</fullName>
    </recommendedName>
</protein>
<dbReference type="InterPro" id="IPR036770">
    <property type="entry name" value="Ankyrin_rpt-contain_sf"/>
</dbReference>
<dbReference type="PANTHER" id="PTHR24198:SF165">
    <property type="entry name" value="ANKYRIN REPEAT-CONTAINING PROTEIN-RELATED"/>
    <property type="match status" value="1"/>
</dbReference>
<dbReference type="EMBL" id="CAJOBC010002991">
    <property type="protein sequence ID" value="CAF3761697.1"/>
    <property type="molecule type" value="Genomic_DNA"/>
</dbReference>
<evidence type="ECO:0000256" key="1">
    <source>
        <dbReference type="ARBA" id="ARBA00022737"/>
    </source>
</evidence>
<dbReference type="SMART" id="SM00248">
    <property type="entry name" value="ANK"/>
    <property type="match status" value="8"/>
</dbReference>
<evidence type="ECO:0000313" key="4">
    <source>
        <dbReference type="EMBL" id="CAF0989576.1"/>
    </source>
</evidence>
<dbReference type="Pfam" id="PF00023">
    <property type="entry name" value="Ank"/>
    <property type="match status" value="1"/>
</dbReference>
<keyword evidence="2 3" id="KW-0040">ANK repeat</keyword>
<keyword evidence="1" id="KW-0677">Repeat</keyword>
<evidence type="ECO:0000313" key="5">
    <source>
        <dbReference type="EMBL" id="CAF3761697.1"/>
    </source>
</evidence>
<evidence type="ECO:0000313" key="6">
    <source>
        <dbReference type="Proteomes" id="UP000663829"/>
    </source>
</evidence>
<dbReference type="AlphaFoldDB" id="A0A814FSL9"/>
<reference evidence="4" key="1">
    <citation type="submission" date="2021-02" db="EMBL/GenBank/DDBJ databases">
        <authorList>
            <person name="Nowell W R."/>
        </authorList>
    </citation>
    <scope>NUCLEOTIDE SEQUENCE</scope>
</reference>
<dbReference type="Proteomes" id="UP000663829">
    <property type="component" value="Unassembled WGS sequence"/>
</dbReference>
<dbReference type="OrthoDB" id="194358at2759"/>
<name>A0A814FSL9_9BILA</name>
<dbReference type="PROSITE" id="PS50297">
    <property type="entry name" value="ANK_REP_REGION"/>
    <property type="match status" value="4"/>
</dbReference>
<dbReference type="Pfam" id="PF12796">
    <property type="entry name" value="Ank_2"/>
    <property type="match status" value="2"/>
</dbReference>
<dbReference type="InterPro" id="IPR002110">
    <property type="entry name" value="Ankyrin_rpt"/>
</dbReference>
<evidence type="ECO:0000256" key="2">
    <source>
        <dbReference type="ARBA" id="ARBA00023043"/>
    </source>
</evidence>
<proteinExistence type="predicted"/>
<evidence type="ECO:0000256" key="3">
    <source>
        <dbReference type="PROSITE-ProRule" id="PRU00023"/>
    </source>
</evidence>
<gene>
    <name evidence="4" type="ORF">GPM918_LOCUS13183</name>
    <name evidence="5" type="ORF">SRO942_LOCUS13183</name>
</gene>
<organism evidence="4 6">
    <name type="scientific">Didymodactylos carnosus</name>
    <dbReference type="NCBI Taxonomy" id="1234261"/>
    <lineage>
        <taxon>Eukaryota</taxon>
        <taxon>Metazoa</taxon>
        <taxon>Spiralia</taxon>
        <taxon>Gnathifera</taxon>
        <taxon>Rotifera</taxon>
        <taxon>Eurotatoria</taxon>
        <taxon>Bdelloidea</taxon>
        <taxon>Philodinida</taxon>
        <taxon>Philodinidae</taxon>
        <taxon>Didymodactylos</taxon>
    </lineage>
</organism>
<dbReference type="PANTHER" id="PTHR24198">
    <property type="entry name" value="ANKYRIN REPEAT AND PROTEIN KINASE DOMAIN-CONTAINING PROTEIN"/>
    <property type="match status" value="1"/>
</dbReference>
<feature type="repeat" description="ANK" evidence="3">
    <location>
        <begin position="315"/>
        <end position="347"/>
    </location>
</feature>